<comment type="caution">
    <text evidence="8">The sequence shown here is derived from an EMBL/GenBank/DDBJ whole genome shotgun (WGS) entry which is preliminary data.</text>
</comment>
<dbReference type="PANTHER" id="PTHR43133">
    <property type="entry name" value="RNA POLYMERASE ECF-TYPE SIGMA FACTO"/>
    <property type="match status" value="1"/>
</dbReference>
<dbReference type="Gene3D" id="1.10.10.10">
    <property type="entry name" value="Winged helix-like DNA-binding domain superfamily/Winged helix DNA-binding domain"/>
    <property type="match status" value="1"/>
</dbReference>
<accession>A0ABQ4EA44</accession>
<name>A0ABQ4EA44_9ACTN</name>
<keyword evidence="8" id="KW-0240">DNA-directed RNA polymerase</keyword>
<dbReference type="GO" id="GO:0000428">
    <property type="term" value="C:DNA-directed RNA polymerase complex"/>
    <property type="evidence" value="ECO:0007669"/>
    <property type="project" value="UniProtKB-KW"/>
</dbReference>
<comment type="similarity">
    <text evidence="1">Belongs to the sigma-70 factor family. ECF subfamily.</text>
</comment>
<dbReference type="InterPro" id="IPR013325">
    <property type="entry name" value="RNA_pol_sigma_r2"/>
</dbReference>
<dbReference type="PANTHER" id="PTHR43133:SF66">
    <property type="entry name" value="ECF RNA POLYMERASE SIGMA FACTOR SIGK"/>
    <property type="match status" value="1"/>
</dbReference>
<dbReference type="Pfam" id="PF04542">
    <property type="entry name" value="Sigma70_r2"/>
    <property type="match status" value="1"/>
</dbReference>
<evidence type="ECO:0000259" key="6">
    <source>
        <dbReference type="Pfam" id="PF04542"/>
    </source>
</evidence>
<evidence type="ECO:0000256" key="3">
    <source>
        <dbReference type="ARBA" id="ARBA00023082"/>
    </source>
</evidence>
<evidence type="ECO:0000256" key="1">
    <source>
        <dbReference type="ARBA" id="ARBA00010641"/>
    </source>
</evidence>
<dbReference type="NCBIfam" id="TIGR02937">
    <property type="entry name" value="sigma70-ECF"/>
    <property type="match status" value="1"/>
</dbReference>
<dbReference type="InterPro" id="IPR036388">
    <property type="entry name" value="WH-like_DNA-bd_sf"/>
</dbReference>
<evidence type="ECO:0000259" key="7">
    <source>
        <dbReference type="Pfam" id="PF08281"/>
    </source>
</evidence>
<evidence type="ECO:0000256" key="5">
    <source>
        <dbReference type="SAM" id="MobiDB-lite"/>
    </source>
</evidence>
<dbReference type="InterPro" id="IPR007627">
    <property type="entry name" value="RNA_pol_sigma70_r2"/>
</dbReference>
<evidence type="ECO:0000313" key="9">
    <source>
        <dbReference type="Proteomes" id="UP000646749"/>
    </source>
</evidence>
<dbReference type="Pfam" id="PF08281">
    <property type="entry name" value="Sigma70_r4_2"/>
    <property type="match status" value="1"/>
</dbReference>
<keyword evidence="2" id="KW-0805">Transcription regulation</keyword>
<dbReference type="SUPFAM" id="SSF88659">
    <property type="entry name" value="Sigma3 and sigma4 domains of RNA polymerase sigma factors"/>
    <property type="match status" value="1"/>
</dbReference>
<evidence type="ECO:0000256" key="2">
    <source>
        <dbReference type="ARBA" id="ARBA00023015"/>
    </source>
</evidence>
<feature type="region of interest" description="Disordered" evidence="5">
    <location>
        <begin position="179"/>
        <end position="211"/>
    </location>
</feature>
<reference evidence="8 9" key="1">
    <citation type="submission" date="2021-01" db="EMBL/GenBank/DDBJ databases">
        <title>Whole genome shotgun sequence of Plantactinospora endophytica NBRC 110450.</title>
        <authorList>
            <person name="Komaki H."/>
            <person name="Tamura T."/>
        </authorList>
    </citation>
    <scope>NUCLEOTIDE SEQUENCE [LARGE SCALE GENOMIC DNA]</scope>
    <source>
        <strain evidence="8 9">NBRC 110450</strain>
    </source>
</reference>
<feature type="domain" description="RNA polymerase sigma factor 70 region 4 type 2" evidence="7">
    <location>
        <begin position="123"/>
        <end position="171"/>
    </location>
</feature>
<dbReference type="EMBL" id="BONW01000039">
    <property type="protein sequence ID" value="GIG91558.1"/>
    <property type="molecule type" value="Genomic_DNA"/>
</dbReference>
<organism evidence="8 9">
    <name type="scientific">Plantactinospora endophytica</name>
    <dbReference type="NCBI Taxonomy" id="673535"/>
    <lineage>
        <taxon>Bacteria</taxon>
        <taxon>Bacillati</taxon>
        <taxon>Actinomycetota</taxon>
        <taxon>Actinomycetes</taxon>
        <taxon>Micromonosporales</taxon>
        <taxon>Micromonosporaceae</taxon>
        <taxon>Plantactinospora</taxon>
    </lineage>
</organism>
<protein>
    <submittedName>
        <fullName evidence="8">DNA-directed RNA polymerase sigma-70 factor</fullName>
    </submittedName>
</protein>
<dbReference type="Proteomes" id="UP000646749">
    <property type="component" value="Unassembled WGS sequence"/>
</dbReference>
<keyword evidence="4" id="KW-0804">Transcription</keyword>
<feature type="domain" description="RNA polymerase sigma-70 region 2" evidence="6">
    <location>
        <begin position="23"/>
        <end position="89"/>
    </location>
</feature>
<gene>
    <name evidence="8" type="ORF">Pen02_64940</name>
</gene>
<sequence>MLNELTDLVRSAQDGDEEAFRLLFRELQPGLLRYLTVLVGADAEDVASEAWLQIARDLNNFAGGPGFRAWATRVARNRALDHLRHQRRRPTVPVPVEALSELPATEDTAESASEGLGTDTAVALIATLPRTEAEAVLLRTVIGLDAESTARVLGKRPGAVRTAAHRGLRRLARILAQDERGDPARNGEAPTIGPLAGVRSGGDVEAGRGRR</sequence>
<dbReference type="InterPro" id="IPR013324">
    <property type="entry name" value="RNA_pol_sigma_r3/r4-like"/>
</dbReference>
<evidence type="ECO:0000256" key="4">
    <source>
        <dbReference type="ARBA" id="ARBA00023163"/>
    </source>
</evidence>
<keyword evidence="9" id="KW-1185">Reference proteome</keyword>
<keyword evidence="3" id="KW-0731">Sigma factor</keyword>
<evidence type="ECO:0000313" key="8">
    <source>
        <dbReference type="EMBL" id="GIG91558.1"/>
    </source>
</evidence>
<dbReference type="InterPro" id="IPR039425">
    <property type="entry name" value="RNA_pol_sigma-70-like"/>
</dbReference>
<dbReference type="SUPFAM" id="SSF88946">
    <property type="entry name" value="Sigma2 domain of RNA polymerase sigma factors"/>
    <property type="match status" value="1"/>
</dbReference>
<dbReference type="InterPro" id="IPR014284">
    <property type="entry name" value="RNA_pol_sigma-70_dom"/>
</dbReference>
<dbReference type="Gene3D" id="1.10.1740.10">
    <property type="match status" value="1"/>
</dbReference>
<dbReference type="InterPro" id="IPR013249">
    <property type="entry name" value="RNA_pol_sigma70_r4_t2"/>
</dbReference>
<dbReference type="RefSeq" id="WP_203869936.1">
    <property type="nucleotide sequence ID" value="NZ_BONW01000039.1"/>
</dbReference>
<proteinExistence type="inferred from homology"/>